<evidence type="ECO:0000256" key="4">
    <source>
        <dbReference type="ARBA" id="ARBA00023163"/>
    </source>
</evidence>
<dbReference type="Pfam" id="PF08281">
    <property type="entry name" value="Sigma70_r4_2"/>
    <property type="match status" value="1"/>
</dbReference>
<reference evidence="7" key="1">
    <citation type="submission" date="2020-07" db="EMBL/GenBank/DDBJ databases">
        <title>Huge and variable diversity of episymbiotic CPR bacteria and DPANN archaea in groundwater ecosystems.</title>
        <authorList>
            <person name="He C.Y."/>
            <person name="Keren R."/>
            <person name="Whittaker M."/>
            <person name="Farag I.F."/>
            <person name="Doudna J."/>
            <person name="Cate J.H.D."/>
            <person name="Banfield J.F."/>
        </authorList>
    </citation>
    <scope>NUCLEOTIDE SEQUENCE</scope>
    <source>
        <strain evidence="7">NC_groundwater_191_Ag_S-0.1um_45_8</strain>
    </source>
</reference>
<dbReference type="InterPro" id="IPR013325">
    <property type="entry name" value="RNA_pol_sigma_r2"/>
</dbReference>
<protein>
    <submittedName>
        <fullName evidence="7">RNA polymerase sigma factor</fullName>
    </submittedName>
</protein>
<evidence type="ECO:0000313" key="7">
    <source>
        <dbReference type="EMBL" id="MBI2052569.1"/>
    </source>
</evidence>
<dbReference type="GO" id="GO:0006352">
    <property type="term" value="P:DNA-templated transcription initiation"/>
    <property type="evidence" value="ECO:0007669"/>
    <property type="project" value="InterPro"/>
</dbReference>
<feature type="domain" description="RNA polymerase sigma-70 region 2" evidence="5">
    <location>
        <begin position="26"/>
        <end position="91"/>
    </location>
</feature>
<dbReference type="Proteomes" id="UP000786662">
    <property type="component" value="Unassembled WGS sequence"/>
</dbReference>
<dbReference type="Gene3D" id="1.10.10.10">
    <property type="entry name" value="Winged helix-like DNA-binding domain superfamily/Winged helix DNA-binding domain"/>
    <property type="match status" value="1"/>
</dbReference>
<organism evidence="7 8">
    <name type="scientific">Candidatus Sungiibacteriota bacterium</name>
    <dbReference type="NCBI Taxonomy" id="2750080"/>
    <lineage>
        <taxon>Bacteria</taxon>
        <taxon>Candidatus Sungiibacteriota</taxon>
    </lineage>
</organism>
<dbReference type="GO" id="GO:0016987">
    <property type="term" value="F:sigma factor activity"/>
    <property type="evidence" value="ECO:0007669"/>
    <property type="project" value="UniProtKB-KW"/>
</dbReference>
<dbReference type="Gene3D" id="1.10.1740.10">
    <property type="match status" value="1"/>
</dbReference>
<dbReference type="PANTHER" id="PTHR43133">
    <property type="entry name" value="RNA POLYMERASE ECF-TYPE SIGMA FACTO"/>
    <property type="match status" value="1"/>
</dbReference>
<proteinExistence type="inferred from homology"/>
<evidence type="ECO:0000256" key="1">
    <source>
        <dbReference type="ARBA" id="ARBA00010641"/>
    </source>
</evidence>
<dbReference type="InterPro" id="IPR036388">
    <property type="entry name" value="WH-like_DNA-bd_sf"/>
</dbReference>
<dbReference type="InterPro" id="IPR007627">
    <property type="entry name" value="RNA_pol_sigma70_r2"/>
</dbReference>
<dbReference type="InterPro" id="IPR013249">
    <property type="entry name" value="RNA_pol_sigma70_r4_t2"/>
</dbReference>
<dbReference type="EMBL" id="JACOYY010000075">
    <property type="protein sequence ID" value="MBI2052569.1"/>
    <property type="molecule type" value="Genomic_DNA"/>
</dbReference>
<keyword evidence="2" id="KW-0805">Transcription regulation</keyword>
<gene>
    <name evidence="7" type="ORF">HYT38_02775</name>
</gene>
<dbReference type="SUPFAM" id="SSF88659">
    <property type="entry name" value="Sigma3 and sigma4 domains of RNA polymerase sigma factors"/>
    <property type="match status" value="1"/>
</dbReference>
<accession>A0A9D6DQS9</accession>
<feature type="domain" description="RNA polymerase sigma factor 70 region 4 type 2" evidence="6">
    <location>
        <begin position="127"/>
        <end position="177"/>
    </location>
</feature>
<evidence type="ECO:0000256" key="2">
    <source>
        <dbReference type="ARBA" id="ARBA00023015"/>
    </source>
</evidence>
<comment type="similarity">
    <text evidence="1">Belongs to the sigma-70 factor family. ECF subfamily.</text>
</comment>
<evidence type="ECO:0000313" key="8">
    <source>
        <dbReference type="Proteomes" id="UP000786662"/>
    </source>
</evidence>
<dbReference type="GO" id="GO:0003677">
    <property type="term" value="F:DNA binding"/>
    <property type="evidence" value="ECO:0007669"/>
    <property type="project" value="InterPro"/>
</dbReference>
<dbReference type="PANTHER" id="PTHR43133:SF51">
    <property type="entry name" value="RNA POLYMERASE SIGMA FACTOR"/>
    <property type="match status" value="1"/>
</dbReference>
<evidence type="ECO:0000256" key="3">
    <source>
        <dbReference type="ARBA" id="ARBA00023082"/>
    </source>
</evidence>
<evidence type="ECO:0000259" key="6">
    <source>
        <dbReference type="Pfam" id="PF08281"/>
    </source>
</evidence>
<dbReference type="InterPro" id="IPR014284">
    <property type="entry name" value="RNA_pol_sigma-70_dom"/>
</dbReference>
<name>A0A9D6DQS9_9BACT</name>
<dbReference type="AlphaFoldDB" id="A0A9D6DQS9"/>
<dbReference type="SUPFAM" id="SSF88946">
    <property type="entry name" value="Sigma2 domain of RNA polymerase sigma factors"/>
    <property type="match status" value="1"/>
</dbReference>
<keyword evidence="3" id="KW-0731">Sigma factor</keyword>
<sequence>MPDNSKTDEEIAAGVKRGDTESFSLLVERYEAKITRYGRKFISDAEDIKDLVQDIFIKAYVNIQSFDADRKFSPWIYQIAHNEFINLLKKKIKSPIIFFGFDIIFPHPAAPENPIDELEKKNLKPILDKCLTELRPKYREVLVLYFFEDLSYKEISEILKIPSATVGVRLRRGKIQLKKIFEKTRQYESKN</sequence>
<dbReference type="NCBIfam" id="TIGR02937">
    <property type="entry name" value="sigma70-ECF"/>
    <property type="match status" value="1"/>
</dbReference>
<dbReference type="InterPro" id="IPR039425">
    <property type="entry name" value="RNA_pol_sigma-70-like"/>
</dbReference>
<comment type="caution">
    <text evidence="7">The sequence shown here is derived from an EMBL/GenBank/DDBJ whole genome shotgun (WGS) entry which is preliminary data.</text>
</comment>
<evidence type="ECO:0000259" key="5">
    <source>
        <dbReference type="Pfam" id="PF04542"/>
    </source>
</evidence>
<dbReference type="CDD" id="cd06171">
    <property type="entry name" value="Sigma70_r4"/>
    <property type="match status" value="1"/>
</dbReference>
<keyword evidence="4" id="KW-0804">Transcription</keyword>
<dbReference type="Pfam" id="PF04542">
    <property type="entry name" value="Sigma70_r2"/>
    <property type="match status" value="1"/>
</dbReference>
<dbReference type="InterPro" id="IPR013324">
    <property type="entry name" value="RNA_pol_sigma_r3/r4-like"/>
</dbReference>